<name>I0I2B7_CALAS</name>
<keyword evidence="3" id="KW-1003">Cell membrane</keyword>
<feature type="transmembrane region" description="Helical" evidence="7">
    <location>
        <begin position="112"/>
        <end position="134"/>
    </location>
</feature>
<proteinExistence type="inferred from homology"/>
<feature type="transmembrane region" description="Helical" evidence="7">
    <location>
        <begin position="206"/>
        <end position="228"/>
    </location>
</feature>
<organism evidence="9 10">
    <name type="scientific">Caldilinea aerophila (strain DSM 14535 / JCM 11387 / NBRC 104270 / STL-6-O1)</name>
    <dbReference type="NCBI Taxonomy" id="926550"/>
    <lineage>
        <taxon>Bacteria</taxon>
        <taxon>Bacillati</taxon>
        <taxon>Chloroflexota</taxon>
        <taxon>Caldilineae</taxon>
        <taxon>Caldilineales</taxon>
        <taxon>Caldilineaceae</taxon>
        <taxon>Caldilinea</taxon>
    </lineage>
</organism>
<feature type="domain" description="ABC transmembrane type-1" evidence="8">
    <location>
        <begin position="75"/>
        <end position="287"/>
    </location>
</feature>
<gene>
    <name evidence="9" type="ordered locus">CLDAP_13650</name>
</gene>
<dbReference type="Pfam" id="PF00528">
    <property type="entry name" value="BPD_transp_1"/>
    <property type="match status" value="1"/>
</dbReference>
<reference evidence="9 10" key="1">
    <citation type="submission" date="2012-02" db="EMBL/GenBank/DDBJ databases">
        <title>Complete genome sequence of Caldilinea aerophila DSM 14535 (= NBRC 102666).</title>
        <authorList>
            <person name="Oguchi A."/>
            <person name="Hosoyama A."/>
            <person name="Sekine M."/>
            <person name="Fukai R."/>
            <person name="Kato Y."/>
            <person name="Nakamura S."/>
            <person name="Hanada S."/>
            <person name="Yamazaki S."/>
            <person name="Fujita N."/>
        </authorList>
    </citation>
    <scope>NUCLEOTIDE SEQUENCE [LARGE SCALE GENOMIC DNA]</scope>
    <source>
        <strain evidence="10">DSM 14535 / JCM 11387 / NBRC 104270 / STL-6-O1</strain>
    </source>
</reference>
<dbReference type="PANTHER" id="PTHR43005:SF1">
    <property type="entry name" value="SPERMIDINE_PUTRESCINE TRANSPORT SYSTEM PERMEASE PROTEIN"/>
    <property type="match status" value="1"/>
</dbReference>
<evidence type="ECO:0000256" key="7">
    <source>
        <dbReference type="RuleBase" id="RU363032"/>
    </source>
</evidence>
<dbReference type="RefSeq" id="WP_014432644.1">
    <property type="nucleotide sequence ID" value="NC_017079.1"/>
</dbReference>
<dbReference type="AlphaFoldDB" id="I0I2B7"/>
<evidence type="ECO:0000259" key="8">
    <source>
        <dbReference type="PROSITE" id="PS50928"/>
    </source>
</evidence>
<feature type="transmembrane region" description="Helical" evidence="7">
    <location>
        <begin position="159"/>
        <end position="185"/>
    </location>
</feature>
<accession>I0I2B7</accession>
<comment type="subcellular location">
    <subcellularLocation>
        <location evidence="1 7">Cell membrane</location>
        <topology evidence="1 7">Multi-pass membrane protein</topology>
    </subcellularLocation>
</comment>
<dbReference type="SUPFAM" id="SSF161098">
    <property type="entry name" value="MetI-like"/>
    <property type="match status" value="1"/>
</dbReference>
<keyword evidence="2 7" id="KW-0813">Transport</keyword>
<comment type="similarity">
    <text evidence="7">Belongs to the binding-protein-dependent transport system permease family.</text>
</comment>
<dbReference type="PROSITE" id="PS50928">
    <property type="entry name" value="ABC_TM1"/>
    <property type="match status" value="1"/>
</dbReference>
<keyword evidence="10" id="KW-1185">Reference proteome</keyword>
<dbReference type="GO" id="GO:0055085">
    <property type="term" value="P:transmembrane transport"/>
    <property type="evidence" value="ECO:0007669"/>
    <property type="project" value="InterPro"/>
</dbReference>
<evidence type="ECO:0000256" key="2">
    <source>
        <dbReference type="ARBA" id="ARBA00022448"/>
    </source>
</evidence>
<dbReference type="Proteomes" id="UP000007880">
    <property type="component" value="Chromosome"/>
</dbReference>
<evidence type="ECO:0000256" key="1">
    <source>
        <dbReference type="ARBA" id="ARBA00004651"/>
    </source>
</evidence>
<evidence type="ECO:0000313" key="10">
    <source>
        <dbReference type="Proteomes" id="UP000007880"/>
    </source>
</evidence>
<evidence type="ECO:0000256" key="6">
    <source>
        <dbReference type="ARBA" id="ARBA00023136"/>
    </source>
</evidence>
<evidence type="ECO:0000256" key="4">
    <source>
        <dbReference type="ARBA" id="ARBA00022692"/>
    </source>
</evidence>
<evidence type="ECO:0000313" key="9">
    <source>
        <dbReference type="EMBL" id="BAL99404.1"/>
    </source>
</evidence>
<dbReference type="InterPro" id="IPR000515">
    <property type="entry name" value="MetI-like"/>
</dbReference>
<dbReference type="OrthoDB" id="9788108at2"/>
<dbReference type="PANTHER" id="PTHR43005">
    <property type="entry name" value="BLR7065 PROTEIN"/>
    <property type="match status" value="1"/>
</dbReference>
<dbReference type="STRING" id="926550.CLDAP_13650"/>
<evidence type="ECO:0000256" key="3">
    <source>
        <dbReference type="ARBA" id="ARBA00022475"/>
    </source>
</evidence>
<dbReference type="KEGG" id="cap:CLDAP_13650"/>
<protein>
    <submittedName>
        <fullName evidence="9">Putative ABC transporter permease protein</fullName>
    </submittedName>
</protein>
<dbReference type="GO" id="GO:0005886">
    <property type="term" value="C:plasma membrane"/>
    <property type="evidence" value="ECO:0007669"/>
    <property type="project" value="UniProtKB-SubCell"/>
</dbReference>
<evidence type="ECO:0000256" key="5">
    <source>
        <dbReference type="ARBA" id="ARBA00022989"/>
    </source>
</evidence>
<sequence length="300" mass="33826">MAALETSTRPPRRADPTKFFFIMPAVIWVLLFTIFPLLYALYTSFFSFRFGRINQFVGFANYVRLFTDSNLHNGLRVTLTFVLVTVTIQMLLGFGLALLLNREMRGKSILRAIMVLPLFATPVAVGYLSITLFYEINGPINELLRALGGTGIPWLSNPFWALVAVIIIDIWQWTPFVFLVSLAALQSLPADLYEAAEVDGASGWQSFRSITLPLMTPILWLILLLRLVEAFKVFDIPTSLTLGGPGRATEVYSLFTYRTALRFFDHGYAAAQGFLLLFIVSLIVALLFGRIRSIYQEERS</sequence>
<dbReference type="InterPro" id="IPR035906">
    <property type="entry name" value="MetI-like_sf"/>
</dbReference>
<keyword evidence="5 7" id="KW-1133">Transmembrane helix</keyword>
<feature type="transmembrane region" description="Helical" evidence="7">
    <location>
        <begin position="77"/>
        <end position="100"/>
    </location>
</feature>
<dbReference type="EMBL" id="AP012337">
    <property type="protein sequence ID" value="BAL99404.1"/>
    <property type="molecule type" value="Genomic_DNA"/>
</dbReference>
<dbReference type="eggNOG" id="COG1175">
    <property type="taxonomic scope" value="Bacteria"/>
</dbReference>
<feature type="transmembrane region" description="Helical" evidence="7">
    <location>
        <begin position="268"/>
        <end position="289"/>
    </location>
</feature>
<dbReference type="Gene3D" id="1.10.3720.10">
    <property type="entry name" value="MetI-like"/>
    <property type="match status" value="1"/>
</dbReference>
<dbReference type="CDD" id="cd06261">
    <property type="entry name" value="TM_PBP2"/>
    <property type="match status" value="1"/>
</dbReference>
<feature type="transmembrane region" description="Helical" evidence="7">
    <location>
        <begin position="19"/>
        <end position="42"/>
    </location>
</feature>
<dbReference type="HOGENOM" id="CLU_016047_0_2_0"/>
<keyword evidence="6 7" id="KW-0472">Membrane</keyword>
<keyword evidence="4 7" id="KW-0812">Transmembrane</keyword>